<evidence type="ECO:0000313" key="2">
    <source>
        <dbReference type="EMBL" id="KAK4562132.1"/>
    </source>
</evidence>
<dbReference type="PANTHER" id="PTHR34569:SF12">
    <property type="entry name" value="TRANSMEMBRANE PROTEIN"/>
    <property type="match status" value="1"/>
</dbReference>
<dbReference type="AlphaFoldDB" id="A0AAN7E308"/>
<comment type="caution">
    <text evidence="2">The sequence shown here is derived from an EMBL/GenBank/DDBJ whole genome shotgun (WGS) entry which is preliminary data.</text>
</comment>
<accession>A0AAN7E308</accession>
<dbReference type="EMBL" id="JAXUIC010000011">
    <property type="protein sequence ID" value="KAK4562132.1"/>
    <property type="molecule type" value="Genomic_DNA"/>
</dbReference>
<organism evidence="2 3">
    <name type="scientific">Quercus rubra</name>
    <name type="common">Northern red oak</name>
    <name type="synonym">Quercus borealis</name>
    <dbReference type="NCBI Taxonomy" id="3512"/>
    <lineage>
        <taxon>Eukaryota</taxon>
        <taxon>Viridiplantae</taxon>
        <taxon>Streptophyta</taxon>
        <taxon>Embryophyta</taxon>
        <taxon>Tracheophyta</taxon>
        <taxon>Spermatophyta</taxon>
        <taxon>Magnoliopsida</taxon>
        <taxon>eudicotyledons</taxon>
        <taxon>Gunneridae</taxon>
        <taxon>Pentapetalae</taxon>
        <taxon>rosids</taxon>
        <taxon>fabids</taxon>
        <taxon>Fagales</taxon>
        <taxon>Fagaceae</taxon>
        <taxon>Quercus</taxon>
    </lineage>
</organism>
<name>A0AAN7E308_QUERU</name>
<dbReference type="Proteomes" id="UP001324115">
    <property type="component" value="Unassembled WGS sequence"/>
</dbReference>
<keyword evidence="3" id="KW-1185">Reference proteome</keyword>
<evidence type="ECO:0000256" key="1">
    <source>
        <dbReference type="SAM" id="MobiDB-lite"/>
    </source>
</evidence>
<protein>
    <submittedName>
        <fullName evidence="2">Uncharacterized protein</fullName>
    </submittedName>
</protein>
<sequence length="209" mass="23368">MATPIAINKDPNHKNPRLEFPIKPHTNTKSYHSVSHSHSHSPSFLLHNGFNSVDLPDSDIEMITIPSVTYTSLKDLLPPSSSSSSPPSNISPAMMMMINSSWYDEIPIKNPLVKHAALAYLQPMSAPREVRRKGIFGRLKDKCTCCGGGGGADGCGGEFFGCFSWINDVVFARVKDMFFWERRRSVVVVEEDYDEEDEDDDDVDEEKVD</sequence>
<reference evidence="2 3" key="1">
    <citation type="journal article" date="2023" name="G3 (Bethesda)">
        <title>A haplotype-resolved chromosome-scale genome for Quercus rubra L. provides insights into the genetics of adaptive traits for red oak species.</title>
        <authorList>
            <person name="Kapoor B."/>
            <person name="Jenkins J."/>
            <person name="Schmutz J."/>
            <person name="Zhebentyayeva T."/>
            <person name="Kuelheim C."/>
            <person name="Coggeshall M."/>
            <person name="Heim C."/>
            <person name="Lasky J.R."/>
            <person name="Leites L."/>
            <person name="Islam-Faridi N."/>
            <person name="Romero-Severson J."/>
            <person name="DeLeo V.L."/>
            <person name="Lucas S.M."/>
            <person name="Lazic D."/>
            <person name="Gailing O."/>
            <person name="Carlson J."/>
            <person name="Staton M."/>
        </authorList>
    </citation>
    <scope>NUCLEOTIDE SEQUENCE [LARGE SCALE GENOMIC DNA]</scope>
    <source>
        <strain evidence="2">Pseudo-F2</strain>
    </source>
</reference>
<gene>
    <name evidence="2" type="ORF">RGQ29_004838</name>
</gene>
<evidence type="ECO:0000313" key="3">
    <source>
        <dbReference type="Proteomes" id="UP001324115"/>
    </source>
</evidence>
<feature type="compositionally biased region" description="Basic and acidic residues" evidence="1">
    <location>
        <begin position="10"/>
        <end position="22"/>
    </location>
</feature>
<dbReference type="PANTHER" id="PTHR34569">
    <property type="entry name" value="EXPRESSED PROTEIN"/>
    <property type="match status" value="1"/>
</dbReference>
<feature type="region of interest" description="Disordered" evidence="1">
    <location>
        <begin position="1"/>
        <end position="34"/>
    </location>
</feature>
<proteinExistence type="predicted"/>